<keyword evidence="4" id="KW-1185">Reference proteome</keyword>
<dbReference type="PANTHER" id="PTHR12390">
    <property type="entry name" value="UROPORPHYRINOGEN III SYNTHASE"/>
    <property type="match status" value="1"/>
</dbReference>
<dbReference type="OrthoDB" id="5595751at2759"/>
<gene>
    <name evidence="2 3" type="primary">HEM4</name>
    <name evidence="3" type="ordered locus">CAALFM_C210340WA</name>
    <name evidence="2" type="ordered locus">orf19.9311</name>
</gene>
<dbReference type="FunCoup" id="A0A1D8PIS5">
    <property type="interactions" value="138"/>
</dbReference>
<dbReference type="InParanoid" id="A0A1D8PIS5"/>
<evidence type="ECO:0000313" key="2">
    <source>
        <dbReference type="CGD" id="CAL0000185290"/>
    </source>
</evidence>
<feature type="domain" description="Tetrapyrrole biosynthesis uroporphyrinogen III synthase" evidence="1">
    <location>
        <begin position="27"/>
        <end position="260"/>
    </location>
</feature>
<dbReference type="GO" id="GO:0006780">
    <property type="term" value="P:uroporphyrinogen III biosynthetic process"/>
    <property type="evidence" value="ECO:0000318"/>
    <property type="project" value="GO_Central"/>
</dbReference>
<dbReference type="CDD" id="cd06578">
    <property type="entry name" value="HemD"/>
    <property type="match status" value="1"/>
</dbReference>
<dbReference type="SUPFAM" id="SSF69618">
    <property type="entry name" value="HemD-like"/>
    <property type="match status" value="1"/>
</dbReference>
<dbReference type="GO" id="GO:0006782">
    <property type="term" value="P:protoporphyrinogen IX biosynthetic process"/>
    <property type="evidence" value="ECO:0007669"/>
    <property type="project" value="UniProtKB-UniPathway"/>
</dbReference>
<dbReference type="InterPro" id="IPR039793">
    <property type="entry name" value="UROS/Hem4"/>
</dbReference>
<dbReference type="Proteomes" id="UP000000559">
    <property type="component" value="Chromosome 2"/>
</dbReference>
<accession>A0A1D8PIS5</accession>
<dbReference type="Pfam" id="PF02602">
    <property type="entry name" value="HEM4"/>
    <property type="match status" value="1"/>
</dbReference>
<proteinExistence type="predicted"/>
<dbReference type="CGD" id="CAL0000185290">
    <property type="gene designation" value="HEM4"/>
</dbReference>
<dbReference type="UniPathway" id="UPA00251">
    <property type="reaction ID" value="UER00320"/>
</dbReference>
<sequence>MTNVILLKNASIPSDPYDIKFSNSNKYKPNFVPLLTHCHKDKSQTLSFLISDEFLNNIPIFIITSQRAVEMFKECIEELNHDIRQRIYQKIGYTVGPATYKILKSVGFKDVRGGDEAGNGSKLADLIKQDTIGRENIPMVFFTGVIRKDIIPRKLIDSGYNNFQEFILYQTGDRLDIIDNFKKVIHSLDKGKDNDDVWIVFFSPQGTKEIVNYLIDRDGDSNQKNWKIASIGPTTRDYLKDFDLSPHVIAPKPDPEALFETIFQYDKTYAL</sequence>
<evidence type="ECO:0000313" key="3">
    <source>
        <dbReference type="EMBL" id="AOW28011.1"/>
    </source>
</evidence>
<dbReference type="GO" id="GO:0004852">
    <property type="term" value="F:uroporphyrinogen-III synthase activity"/>
    <property type="evidence" value="ECO:0000318"/>
    <property type="project" value="GO_Central"/>
</dbReference>
<dbReference type="InterPro" id="IPR036108">
    <property type="entry name" value="4pyrrol_syn_uPrphyn_synt_sf"/>
</dbReference>
<dbReference type="EMBL" id="CP017624">
    <property type="protein sequence ID" value="AOW28011.1"/>
    <property type="molecule type" value="Genomic_DNA"/>
</dbReference>
<dbReference type="Gene3D" id="3.40.50.10090">
    <property type="match status" value="2"/>
</dbReference>
<protein>
    <submittedName>
        <fullName evidence="3">Uroporphyrinogen-III synthase</fullName>
    </submittedName>
</protein>
<organism evidence="3 4">
    <name type="scientific">Candida albicans (strain SC5314 / ATCC MYA-2876)</name>
    <name type="common">Yeast</name>
    <dbReference type="NCBI Taxonomy" id="237561"/>
    <lineage>
        <taxon>Eukaryota</taxon>
        <taxon>Fungi</taxon>
        <taxon>Dikarya</taxon>
        <taxon>Ascomycota</taxon>
        <taxon>Saccharomycotina</taxon>
        <taxon>Pichiomycetes</taxon>
        <taxon>Debaryomycetaceae</taxon>
        <taxon>Candida/Lodderomyces clade</taxon>
        <taxon>Candida</taxon>
    </lineage>
</organism>
<reference evidence="3 4" key="2">
    <citation type="journal article" date="2007" name="Genome Biol.">
        <title>Assembly of the Candida albicans genome into sixteen supercontigs aligned on the eight chromosomes.</title>
        <authorList>
            <person name="van het Hoog M."/>
            <person name="Rast T.J."/>
            <person name="Martchenko M."/>
            <person name="Grindle S."/>
            <person name="Dignard D."/>
            <person name="Hogues H."/>
            <person name="Cuomo C."/>
            <person name="Berriman M."/>
            <person name="Scherer S."/>
            <person name="Magee B.B."/>
            <person name="Whiteway M."/>
            <person name="Chibana H."/>
            <person name="Nantel A."/>
            <person name="Magee P.T."/>
        </authorList>
    </citation>
    <scope>GENOME REANNOTATION</scope>
    <source>
        <strain evidence="4">SC5314 / ATCC MYA-2876</strain>
    </source>
</reference>
<dbReference type="InterPro" id="IPR003754">
    <property type="entry name" value="4pyrrol_synth_uPrphyn_synth"/>
</dbReference>
<dbReference type="FunFam" id="3.40.50.10090:FF:000010">
    <property type="entry name" value="Uroporphyrinogen-III synthase"/>
    <property type="match status" value="1"/>
</dbReference>
<dbReference type="VEuPathDB" id="FungiDB:C2_10340W_A"/>
<dbReference type="eggNOG" id="KOG4132">
    <property type="taxonomic scope" value="Eukaryota"/>
</dbReference>
<evidence type="ECO:0000259" key="1">
    <source>
        <dbReference type="Pfam" id="PF02602"/>
    </source>
</evidence>
<evidence type="ECO:0000313" key="4">
    <source>
        <dbReference type="Proteomes" id="UP000000559"/>
    </source>
</evidence>
<dbReference type="PANTHER" id="PTHR12390:SF0">
    <property type="entry name" value="UROPORPHYRINOGEN-III SYNTHASE"/>
    <property type="match status" value="1"/>
</dbReference>
<name>A0A1D8PIS5_CANAL</name>
<dbReference type="STRING" id="237561.A0A1D8PIS5"/>
<reference evidence="3 4" key="3">
    <citation type="journal article" date="2013" name="Genome Biol.">
        <title>Assembly of a phased diploid Candida albicans genome facilitates allele-specific measurements and provides a simple model for repeat and indel structure.</title>
        <authorList>
            <person name="Muzzey D."/>
            <person name="Schwartz K."/>
            <person name="Weissman J.S."/>
            <person name="Sherlock G."/>
        </authorList>
    </citation>
    <scope>NUCLEOTIDE SEQUENCE [LARGE SCALE GENOMIC DNA]</scope>
    <source>
        <strain evidence="4">SC5314 / ATCC MYA-2876</strain>
    </source>
</reference>
<dbReference type="SMR" id="A0A1D8PIS5"/>
<dbReference type="GeneID" id="3643942"/>
<dbReference type="KEGG" id="cal:CAALFM_C210340WA"/>
<reference evidence="3 4" key="1">
    <citation type="journal article" date="2004" name="Proc. Natl. Acad. Sci. U.S.A.">
        <title>The diploid genome sequence of Candida albicans.</title>
        <authorList>
            <person name="Jones T."/>
            <person name="Federspiel N.A."/>
            <person name="Chibana H."/>
            <person name="Dungan J."/>
            <person name="Kalman S."/>
            <person name="Magee B.B."/>
            <person name="Newport G."/>
            <person name="Thorstenson Y.R."/>
            <person name="Agabian N."/>
            <person name="Magee P.T."/>
            <person name="Davis R.W."/>
            <person name="Scherer S."/>
        </authorList>
    </citation>
    <scope>NUCLEOTIDE SEQUENCE [LARGE SCALE GENOMIC DNA]</scope>
    <source>
        <strain evidence="4">SC5314 / ATCC MYA-2876</strain>
    </source>
</reference>
<dbReference type="RefSeq" id="XP_714390.2">
    <property type="nucleotide sequence ID" value="XM_709297.2"/>
</dbReference>
<dbReference type="AlphaFoldDB" id="A0A1D8PIS5"/>
<dbReference type="GO" id="GO:0005829">
    <property type="term" value="C:cytosol"/>
    <property type="evidence" value="ECO:0000318"/>
    <property type="project" value="GO_Central"/>
</dbReference>